<dbReference type="InterPro" id="IPR013024">
    <property type="entry name" value="GGCT-like"/>
</dbReference>
<protein>
    <submittedName>
        <fullName evidence="2">Gamma-glutamylcyclotransferase</fullName>
    </submittedName>
</protein>
<evidence type="ECO:0000259" key="1">
    <source>
        <dbReference type="Pfam" id="PF06094"/>
    </source>
</evidence>
<dbReference type="Pfam" id="PF06094">
    <property type="entry name" value="GGACT"/>
    <property type="match status" value="1"/>
</dbReference>
<dbReference type="RefSeq" id="WP_182811128.1">
    <property type="nucleotide sequence ID" value="NZ_JACJFM010000047.1"/>
</dbReference>
<evidence type="ECO:0000313" key="3">
    <source>
        <dbReference type="Proteomes" id="UP000565262"/>
    </source>
</evidence>
<dbReference type="Gene3D" id="3.10.490.10">
    <property type="entry name" value="Gamma-glutamyl cyclotransferase-like"/>
    <property type="match status" value="1"/>
</dbReference>
<reference evidence="2 3" key="1">
    <citation type="submission" date="2020-08" db="EMBL/GenBank/DDBJ databases">
        <title>Oceanospirillum sp. nov. isolated from marine sediment.</title>
        <authorList>
            <person name="Ji X."/>
        </authorList>
    </citation>
    <scope>NUCLEOTIDE SEQUENCE [LARGE SCALE GENOMIC DNA]</scope>
    <source>
        <strain evidence="2 3">D5</strain>
    </source>
</reference>
<gene>
    <name evidence="2" type="ORF">H4O21_21745</name>
</gene>
<dbReference type="SUPFAM" id="SSF110857">
    <property type="entry name" value="Gamma-glutamyl cyclotransferase-like"/>
    <property type="match status" value="1"/>
</dbReference>
<proteinExistence type="predicted"/>
<organism evidence="2 3">
    <name type="scientific">Oceanospirillum sediminis</name>
    <dbReference type="NCBI Taxonomy" id="2760088"/>
    <lineage>
        <taxon>Bacteria</taxon>
        <taxon>Pseudomonadati</taxon>
        <taxon>Pseudomonadota</taxon>
        <taxon>Gammaproteobacteria</taxon>
        <taxon>Oceanospirillales</taxon>
        <taxon>Oceanospirillaceae</taxon>
        <taxon>Oceanospirillum</taxon>
    </lineage>
</organism>
<keyword evidence="3" id="KW-1185">Reference proteome</keyword>
<dbReference type="InterPro" id="IPR009288">
    <property type="entry name" value="AIG2-like_dom"/>
</dbReference>
<accession>A0A839IXR9</accession>
<comment type="caution">
    <text evidence="2">The sequence shown here is derived from an EMBL/GenBank/DDBJ whole genome shotgun (WGS) entry which is preliminary data.</text>
</comment>
<dbReference type="GO" id="GO:0016740">
    <property type="term" value="F:transferase activity"/>
    <property type="evidence" value="ECO:0007669"/>
    <property type="project" value="UniProtKB-KW"/>
</dbReference>
<dbReference type="CDD" id="cd06661">
    <property type="entry name" value="GGCT_like"/>
    <property type="match status" value="1"/>
</dbReference>
<dbReference type="Proteomes" id="UP000565262">
    <property type="component" value="Unassembled WGS sequence"/>
</dbReference>
<dbReference type="AlphaFoldDB" id="A0A839IXR9"/>
<name>A0A839IXR9_9GAMM</name>
<feature type="domain" description="Gamma-glutamylcyclotransferase AIG2-like" evidence="1">
    <location>
        <begin position="3"/>
        <end position="108"/>
    </location>
</feature>
<keyword evidence="2" id="KW-0808">Transferase</keyword>
<evidence type="ECO:0000313" key="2">
    <source>
        <dbReference type="EMBL" id="MBB1489239.1"/>
    </source>
</evidence>
<dbReference type="EMBL" id="JACJFM010000047">
    <property type="protein sequence ID" value="MBB1489239.1"/>
    <property type="molecule type" value="Genomic_DNA"/>
</dbReference>
<sequence length="185" mass="20817">MFIFGYGSLINAASRELTGQTGRAFPAIAHGFKRSWGKIDSSYILSPLVVSQAEGSTNGVLIEIAEQDLSEFDRREAGYRRVEIPGNCLELIEETKINKPVWIYVKDDACIPCPEQPIVQTYVDTVLAGCLTVSDEFTRHFIDNTEGWHHHFENDRRAPRYTRMAGVSDEHRSEIDRILSGVITA</sequence>
<dbReference type="InterPro" id="IPR036568">
    <property type="entry name" value="GGCT-like_sf"/>
</dbReference>